<feature type="transmembrane region" description="Helical" evidence="9">
    <location>
        <begin position="58"/>
        <end position="77"/>
    </location>
</feature>
<comment type="subcellular location">
    <subcellularLocation>
        <location evidence="1">Cell membrane</location>
        <topology evidence="1">Multi-pass membrane protein</topology>
    </subcellularLocation>
</comment>
<name>A0A445MSU9_9BACT</name>
<evidence type="ECO:0000313" key="10">
    <source>
        <dbReference type="EMBL" id="SPD72513.1"/>
    </source>
</evidence>
<keyword evidence="6 9" id="KW-1133">Transmembrane helix</keyword>
<evidence type="ECO:0000256" key="4">
    <source>
        <dbReference type="ARBA" id="ARBA00022692"/>
    </source>
</evidence>
<feature type="transmembrane region" description="Helical" evidence="9">
    <location>
        <begin position="185"/>
        <end position="208"/>
    </location>
</feature>
<sequence>MLLASIVVLAGIYALLGSGFVIIYKASRILNFAHAEIVMLAGYLAVSLAVAIPFSAASLLAVLCFCFVLGMSIYAILIRPLAGYSVLSAIILTVAVGVLLNAVGVFVWRGEMEVIPFGWRTYFSLPGNIRLSSIEFATLGIVTLFYACMGLFYRFTKIGQQMRATAENPLLAAQRGISIYRISGIAWGIGFAAAGLAAFLLGINYAISLQIGNIAVAAFVVALIGGLDSLLGTIPAAFIIAATEQLTITYANPRLGDAIPFIIMLMVLMFKPWGLLGTKEELDRV</sequence>
<proteinExistence type="inferred from homology"/>
<evidence type="ECO:0000256" key="6">
    <source>
        <dbReference type="ARBA" id="ARBA00022989"/>
    </source>
</evidence>
<feature type="transmembrane region" description="Helical" evidence="9">
    <location>
        <begin position="255"/>
        <end position="276"/>
    </location>
</feature>
<keyword evidence="2" id="KW-0813">Transport</keyword>
<feature type="transmembrane region" description="Helical" evidence="9">
    <location>
        <begin position="129"/>
        <end position="153"/>
    </location>
</feature>
<dbReference type="InterPro" id="IPR001851">
    <property type="entry name" value="ABC_transp_permease"/>
</dbReference>
<evidence type="ECO:0000256" key="9">
    <source>
        <dbReference type="SAM" id="Phobius"/>
    </source>
</evidence>
<evidence type="ECO:0008006" key="11">
    <source>
        <dbReference type="Google" id="ProtNLM"/>
    </source>
</evidence>
<dbReference type="AlphaFoldDB" id="A0A445MSU9"/>
<gene>
    <name evidence="10" type="ORF">PITCH_A1390011</name>
</gene>
<reference evidence="10" key="1">
    <citation type="submission" date="2018-01" db="EMBL/GenBank/DDBJ databases">
        <authorList>
            <person name="Regsiter A."/>
            <person name="William W."/>
        </authorList>
    </citation>
    <scope>NUCLEOTIDE SEQUENCE</scope>
    <source>
        <strain evidence="10">TRIP AH-1</strain>
    </source>
</reference>
<accession>A0A445MSU9</accession>
<dbReference type="CDD" id="cd06582">
    <property type="entry name" value="TM_PBP1_LivH_like"/>
    <property type="match status" value="1"/>
</dbReference>
<comment type="similarity">
    <text evidence="8">Belongs to the binding-protein-dependent transport system permease family. LivHM subfamily.</text>
</comment>
<evidence type="ECO:0000256" key="5">
    <source>
        <dbReference type="ARBA" id="ARBA00022970"/>
    </source>
</evidence>
<feature type="transmembrane region" description="Helical" evidence="9">
    <location>
        <begin position="84"/>
        <end position="109"/>
    </location>
</feature>
<feature type="transmembrane region" description="Helical" evidence="9">
    <location>
        <begin position="214"/>
        <end position="243"/>
    </location>
</feature>
<keyword evidence="3" id="KW-1003">Cell membrane</keyword>
<evidence type="ECO:0000256" key="7">
    <source>
        <dbReference type="ARBA" id="ARBA00023136"/>
    </source>
</evidence>
<evidence type="ECO:0000256" key="1">
    <source>
        <dbReference type="ARBA" id="ARBA00004651"/>
    </source>
</evidence>
<dbReference type="GO" id="GO:0006865">
    <property type="term" value="P:amino acid transport"/>
    <property type="evidence" value="ECO:0007669"/>
    <property type="project" value="UniProtKB-KW"/>
</dbReference>
<dbReference type="EMBL" id="OJIN01000045">
    <property type="protein sequence ID" value="SPD72513.1"/>
    <property type="molecule type" value="Genomic_DNA"/>
</dbReference>
<protein>
    <recommendedName>
        <fullName evidence="11">Branched-chain amino acid ABC transporter permease</fullName>
    </recommendedName>
</protein>
<dbReference type="PANTHER" id="PTHR11795">
    <property type="entry name" value="BRANCHED-CHAIN AMINO ACID TRANSPORT SYSTEM PERMEASE PROTEIN LIVH"/>
    <property type="match status" value="1"/>
</dbReference>
<dbReference type="InterPro" id="IPR052157">
    <property type="entry name" value="BCAA_transport_permease"/>
</dbReference>
<dbReference type="Pfam" id="PF02653">
    <property type="entry name" value="BPD_transp_2"/>
    <property type="match status" value="1"/>
</dbReference>
<feature type="transmembrane region" description="Helical" evidence="9">
    <location>
        <begin position="31"/>
        <end position="52"/>
    </location>
</feature>
<keyword evidence="5" id="KW-0029">Amino-acid transport</keyword>
<keyword evidence="7 9" id="KW-0472">Membrane</keyword>
<evidence type="ECO:0000256" key="3">
    <source>
        <dbReference type="ARBA" id="ARBA00022475"/>
    </source>
</evidence>
<evidence type="ECO:0000256" key="8">
    <source>
        <dbReference type="ARBA" id="ARBA00037998"/>
    </source>
</evidence>
<feature type="transmembrane region" description="Helical" evidence="9">
    <location>
        <begin position="6"/>
        <end position="24"/>
    </location>
</feature>
<dbReference type="PANTHER" id="PTHR11795:SF445">
    <property type="entry name" value="AMINO ACID ABC TRANSPORTER PERMEASE PROTEIN"/>
    <property type="match status" value="1"/>
</dbReference>
<dbReference type="GO" id="GO:0022857">
    <property type="term" value="F:transmembrane transporter activity"/>
    <property type="evidence" value="ECO:0007669"/>
    <property type="project" value="InterPro"/>
</dbReference>
<keyword evidence="4 9" id="KW-0812">Transmembrane</keyword>
<organism evidence="10">
    <name type="scientific">uncultured Desulfobacterium sp</name>
    <dbReference type="NCBI Taxonomy" id="201089"/>
    <lineage>
        <taxon>Bacteria</taxon>
        <taxon>Pseudomonadati</taxon>
        <taxon>Thermodesulfobacteriota</taxon>
        <taxon>Desulfobacteria</taxon>
        <taxon>Desulfobacterales</taxon>
        <taxon>Desulfobacteriaceae</taxon>
        <taxon>Desulfobacterium</taxon>
        <taxon>environmental samples</taxon>
    </lineage>
</organism>
<evidence type="ECO:0000256" key="2">
    <source>
        <dbReference type="ARBA" id="ARBA00022448"/>
    </source>
</evidence>
<dbReference type="GO" id="GO:0005886">
    <property type="term" value="C:plasma membrane"/>
    <property type="evidence" value="ECO:0007669"/>
    <property type="project" value="UniProtKB-SubCell"/>
</dbReference>